<dbReference type="AlphaFoldDB" id="A0AAU9CBL4"/>
<dbReference type="SUPFAM" id="SSF116878">
    <property type="entry name" value="TrmE connector domain"/>
    <property type="match status" value="1"/>
</dbReference>
<accession>A0AAU9CBL4</accession>
<protein>
    <recommendedName>
        <fullName evidence="1">MnmE helical domain-containing protein</fullName>
    </recommendedName>
</protein>
<dbReference type="InterPro" id="IPR025867">
    <property type="entry name" value="MnmE_helical"/>
</dbReference>
<evidence type="ECO:0000313" key="3">
    <source>
        <dbReference type="Proteomes" id="UP001321825"/>
    </source>
</evidence>
<feature type="domain" description="MnmE helical" evidence="1">
    <location>
        <begin position="8"/>
        <end position="51"/>
    </location>
</feature>
<dbReference type="EMBL" id="AP024714">
    <property type="protein sequence ID" value="BCX83031.1"/>
    <property type="molecule type" value="Genomic_DNA"/>
</dbReference>
<evidence type="ECO:0000259" key="1">
    <source>
        <dbReference type="Pfam" id="PF12631"/>
    </source>
</evidence>
<dbReference type="Gene3D" id="1.20.120.430">
    <property type="entry name" value="tRNA modification GTPase MnmE domain 2"/>
    <property type="match status" value="1"/>
</dbReference>
<gene>
    <name evidence="2" type="ORF">MIT9_P2622</name>
</gene>
<reference evidence="3" key="1">
    <citation type="journal article" date="2024" name="Int. J. Syst. Evol. Microbiol.">
        <title>Methylomarinovum tepidoasis sp. nov., a moderately thermophilic methanotroph of the family Methylothermaceae isolated from a deep-sea hydrothermal field.</title>
        <authorList>
            <person name="Hirayama H."/>
            <person name="Takaki Y."/>
            <person name="Abe M."/>
            <person name="Miyazaki M."/>
            <person name="Uematsu K."/>
            <person name="Matsui Y."/>
            <person name="Takai K."/>
        </authorList>
    </citation>
    <scope>NUCLEOTIDE SEQUENCE [LARGE SCALE GENOMIC DNA]</scope>
    <source>
        <strain evidence="3">IT-9</strain>
    </source>
</reference>
<dbReference type="KEGG" id="mcau:MIT9_P2622"/>
<dbReference type="Proteomes" id="UP001321825">
    <property type="component" value="Chromosome"/>
</dbReference>
<sequence length="54" mass="5920">MPQRQAVAEQEGEQMLEPVAENLRLAQNSPGEITGEVTSDDLVGRIFSEFCIGK</sequence>
<organism evidence="2 3">
    <name type="scientific">Methylomarinovum caldicuralii</name>
    <dbReference type="NCBI Taxonomy" id="438856"/>
    <lineage>
        <taxon>Bacteria</taxon>
        <taxon>Pseudomonadati</taxon>
        <taxon>Pseudomonadota</taxon>
        <taxon>Gammaproteobacteria</taxon>
        <taxon>Methylococcales</taxon>
        <taxon>Methylothermaceae</taxon>
        <taxon>Methylomarinovum</taxon>
    </lineage>
</organism>
<evidence type="ECO:0000313" key="2">
    <source>
        <dbReference type="EMBL" id="BCX83031.1"/>
    </source>
</evidence>
<keyword evidence="3" id="KW-1185">Reference proteome</keyword>
<name>A0AAU9CBL4_9GAMM</name>
<dbReference type="InterPro" id="IPR027368">
    <property type="entry name" value="MnmE_dom2"/>
</dbReference>
<dbReference type="Pfam" id="PF12631">
    <property type="entry name" value="MnmE_helical"/>
    <property type="match status" value="1"/>
</dbReference>
<proteinExistence type="predicted"/>